<comment type="caution">
    <text evidence="3">The sequence shown here is derived from an EMBL/GenBank/DDBJ whole genome shotgun (WGS) entry which is preliminary data.</text>
</comment>
<feature type="compositionally biased region" description="Polar residues" evidence="1">
    <location>
        <begin position="218"/>
        <end position="242"/>
    </location>
</feature>
<feature type="region of interest" description="Disordered" evidence="1">
    <location>
        <begin position="119"/>
        <end position="165"/>
    </location>
</feature>
<reference evidence="3 4" key="1">
    <citation type="journal article" date="2015" name="Plant Cell">
        <title>Oil accumulation by the oleaginous diatom Fistulifera solaris as revealed by the genome and transcriptome.</title>
        <authorList>
            <person name="Tanaka T."/>
            <person name="Maeda Y."/>
            <person name="Veluchamy A."/>
            <person name="Tanaka M."/>
            <person name="Abida H."/>
            <person name="Marechal E."/>
            <person name="Bowler C."/>
            <person name="Muto M."/>
            <person name="Sunaga Y."/>
            <person name="Tanaka M."/>
            <person name="Yoshino T."/>
            <person name="Taniguchi T."/>
            <person name="Fukuda Y."/>
            <person name="Nemoto M."/>
            <person name="Matsumoto M."/>
            <person name="Wong P.S."/>
            <person name="Aburatani S."/>
            <person name="Fujibuchi W."/>
        </authorList>
    </citation>
    <scope>NUCLEOTIDE SEQUENCE [LARGE SCALE GENOMIC DNA]</scope>
    <source>
        <strain evidence="3 4">JPCC DA0580</strain>
    </source>
</reference>
<feature type="compositionally biased region" description="Basic and acidic residues" evidence="1">
    <location>
        <begin position="195"/>
        <end position="210"/>
    </location>
</feature>
<proteinExistence type="predicted"/>
<keyword evidence="2" id="KW-1133">Transmembrane helix</keyword>
<keyword evidence="4" id="KW-1185">Reference proteome</keyword>
<evidence type="ECO:0000256" key="1">
    <source>
        <dbReference type="SAM" id="MobiDB-lite"/>
    </source>
</evidence>
<sequence>MLSITITISADEIISFLLCLALWLLHKKTLFQFIRPYKKAATKEKKSKKVAAVAQVDDDNSSQAATCDSTDYSGSYRAECIRFVEEIKWTGKRVNFASDTIGTSWMEPPTVITVVNNAQSPQQEPAEQESDQQSIPTSSSALISTEAQNPQQKERNGVESTQESLPVTPIIDYSIRNGPMRNGVPLLSQATVDRLRDPRRYSSRSLEPREIKRKTTRQRTSQKNLSGRPRSVSSKPHANSVN</sequence>
<keyword evidence="2" id="KW-0812">Transmembrane</keyword>
<dbReference type="AlphaFoldDB" id="A0A1Z5KRW5"/>
<dbReference type="InParanoid" id="A0A1Z5KRW5"/>
<accession>A0A1Z5KRW5</accession>
<feature type="transmembrane region" description="Helical" evidence="2">
    <location>
        <begin position="6"/>
        <end position="25"/>
    </location>
</feature>
<evidence type="ECO:0000313" key="4">
    <source>
        <dbReference type="Proteomes" id="UP000198406"/>
    </source>
</evidence>
<name>A0A1Z5KRW5_FISSO</name>
<dbReference type="EMBL" id="BDSP01000285">
    <property type="protein sequence ID" value="GAX29063.1"/>
    <property type="molecule type" value="Genomic_DNA"/>
</dbReference>
<keyword evidence="2" id="KW-0472">Membrane</keyword>
<dbReference type="Proteomes" id="UP000198406">
    <property type="component" value="Unassembled WGS sequence"/>
</dbReference>
<feature type="compositionally biased region" description="Polar residues" evidence="1">
    <location>
        <begin position="135"/>
        <end position="151"/>
    </location>
</feature>
<protein>
    <submittedName>
        <fullName evidence="3">Uncharacterized protein</fullName>
    </submittedName>
</protein>
<feature type="region of interest" description="Disordered" evidence="1">
    <location>
        <begin position="195"/>
        <end position="242"/>
    </location>
</feature>
<organism evidence="3 4">
    <name type="scientific">Fistulifera solaris</name>
    <name type="common">Oleaginous diatom</name>
    <dbReference type="NCBI Taxonomy" id="1519565"/>
    <lineage>
        <taxon>Eukaryota</taxon>
        <taxon>Sar</taxon>
        <taxon>Stramenopiles</taxon>
        <taxon>Ochrophyta</taxon>
        <taxon>Bacillariophyta</taxon>
        <taxon>Bacillariophyceae</taxon>
        <taxon>Bacillariophycidae</taxon>
        <taxon>Naviculales</taxon>
        <taxon>Naviculaceae</taxon>
        <taxon>Fistulifera</taxon>
    </lineage>
</organism>
<evidence type="ECO:0000256" key="2">
    <source>
        <dbReference type="SAM" id="Phobius"/>
    </source>
</evidence>
<gene>
    <name evidence="3" type="ORF">FisN_7Hu345</name>
</gene>
<evidence type="ECO:0000313" key="3">
    <source>
        <dbReference type="EMBL" id="GAX29063.1"/>
    </source>
</evidence>